<name>A0A9Q7E661_HISSO</name>
<dbReference type="InterPro" id="IPR045886">
    <property type="entry name" value="ThiF/MoeB/HesA"/>
</dbReference>
<evidence type="ECO:0000313" key="2">
    <source>
        <dbReference type="EMBL" id="QQF83315.1"/>
    </source>
</evidence>
<dbReference type="GO" id="GO:0061504">
    <property type="term" value="P:cyclic threonylcarbamoyladenosine biosynthetic process"/>
    <property type="evidence" value="ECO:0007669"/>
    <property type="project" value="TreeGrafter"/>
</dbReference>
<keyword evidence="2" id="KW-0548">Nucleotidyltransferase</keyword>
<dbReference type="AlphaFoldDB" id="A0A9Q7E661"/>
<accession>A0A9Q7E661</accession>
<keyword evidence="2" id="KW-0808">Transferase</keyword>
<dbReference type="Gene3D" id="3.40.50.720">
    <property type="entry name" value="NAD(P)-binding Rossmann-like Domain"/>
    <property type="match status" value="1"/>
</dbReference>
<organism evidence="2 3">
    <name type="scientific">Histophilus somni</name>
    <name type="common">Haemophilus somnus</name>
    <dbReference type="NCBI Taxonomy" id="731"/>
    <lineage>
        <taxon>Bacteria</taxon>
        <taxon>Pseudomonadati</taxon>
        <taxon>Pseudomonadota</taxon>
        <taxon>Gammaproteobacteria</taxon>
        <taxon>Pasteurellales</taxon>
        <taxon>Pasteurellaceae</taxon>
        <taxon>Histophilus</taxon>
    </lineage>
</organism>
<sequence length="279" mass="31355">MNLIDLKTSILRNLPEKSQNGLLGKKVFQVGLGSIGGYMADSLIKIGAGIDDEFTIIDNDILSIDNIGRHLLGIEYIGKSKSQAFKEYAQRQTFNQIQKLNTKDNNISDYNFQYFMDNPVDLIVDATGSIEVQEYLNELVQQMPLESRPNLLHLWIFGNGECVQGFWHDAKLQDHQGGCIQCLGTSANGLFESTLPIRNLNKEQRFGVCSAFTPYAVSGGMMASSLGINMILEWLETGMVKNNYQTRYNSEYQNEKINDMLIMADVNCPYCGEKYAKSI</sequence>
<gene>
    <name evidence="2" type="ORF">JFL49_02460</name>
</gene>
<dbReference type="CDD" id="cd01483">
    <property type="entry name" value="E1_enzyme_family"/>
    <property type="match status" value="1"/>
</dbReference>
<dbReference type="PANTHER" id="PTHR43267:SF1">
    <property type="entry name" value="TRNA THREONYLCARBAMOYLADENOSINE DEHYDRATASE"/>
    <property type="match status" value="1"/>
</dbReference>
<dbReference type="SUPFAM" id="SSF69572">
    <property type="entry name" value="Activating enzymes of the ubiquitin-like proteins"/>
    <property type="match status" value="1"/>
</dbReference>
<dbReference type="InterPro" id="IPR035985">
    <property type="entry name" value="Ubiquitin-activating_enz"/>
</dbReference>
<evidence type="ECO:0000259" key="1">
    <source>
        <dbReference type="Pfam" id="PF00899"/>
    </source>
</evidence>
<feature type="domain" description="THIF-type NAD/FAD binding fold" evidence="1">
    <location>
        <begin position="11"/>
        <end position="240"/>
    </location>
</feature>
<keyword evidence="3" id="KW-1185">Reference proteome</keyword>
<dbReference type="OrthoDB" id="891532at2"/>
<dbReference type="GO" id="GO:0008641">
    <property type="term" value="F:ubiquitin-like modifier activating enzyme activity"/>
    <property type="evidence" value="ECO:0007669"/>
    <property type="project" value="InterPro"/>
</dbReference>
<proteinExistence type="predicted"/>
<dbReference type="EMBL" id="CP066558">
    <property type="protein sequence ID" value="QQF83315.1"/>
    <property type="molecule type" value="Genomic_DNA"/>
</dbReference>
<dbReference type="GO" id="GO:0016779">
    <property type="term" value="F:nucleotidyltransferase activity"/>
    <property type="evidence" value="ECO:0007669"/>
    <property type="project" value="UniProtKB-KW"/>
</dbReference>
<reference evidence="2 3" key="1">
    <citation type="submission" date="2020-12" db="EMBL/GenBank/DDBJ databases">
        <title>ASc-MMNZ-VFA-070.</title>
        <authorList>
            <person name="Schryvers A."/>
            <person name="Mostafa Nazari M."/>
            <person name="Farshchi Andisi V."/>
            <person name="Timsit E."/>
            <person name="Walter Morck D."/>
        </authorList>
    </citation>
    <scope>NUCLEOTIDE SEQUENCE [LARGE SCALE GENOMIC DNA]</scope>
    <source>
        <strain evidence="2 3">ASc-MMNZ-VFA-070</strain>
    </source>
</reference>
<evidence type="ECO:0000313" key="3">
    <source>
        <dbReference type="Proteomes" id="UP000595373"/>
    </source>
</evidence>
<dbReference type="InterPro" id="IPR000594">
    <property type="entry name" value="ThiF_NAD_FAD-bd"/>
</dbReference>
<dbReference type="GO" id="GO:0061503">
    <property type="term" value="F:tRNA threonylcarbamoyladenosine dehydratase"/>
    <property type="evidence" value="ECO:0007669"/>
    <property type="project" value="TreeGrafter"/>
</dbReference>
<dbReference type="Proteomes" id="UP000595373">
    <property type="component" value="Chromosome"/>
</dbReference>
<dbReference type="Pfam" id="PF00899">
    <property type="entry name" value="ThiF"/>
    <property type="match status" value="1"/>
</dbReference>
<dbReference type="PANTHER" id="PTHR43267">
    <property type="entry name" value="TRNA THREONYLCARBAMOYLADENOSINE DEHYDRATASE"/>
    <property type="match status" value="1"/>
</dbReference>
<protein>
    <submittedName>
        <fullName evidence="2">ThiF family adenylyltransferase</fullName>
    </submittedName>
</protein>